<dbReference type="InterPro" id="IPR050822">
    <property type="entry name" value="Cerebellin_Synaptic_Org"/>
</dbReference>
<dbReference type="InterPro" id="IPR001073">
    <property type="entry name" value="C1q_dom"/>
</dbReference>
<organism evidence="5 6">
    <name type="scientific">Mytilus coruscus</name>
    <name type="common">Sea mussel</name>
    <dbReference type="NCBI Taxonomy" id="42192"/>
    <lineage>
        <taxon>Eukaryota</taxon>
        <taxon>Metazoa</taxon>
        <taxon>Spiralia</taxon>
        <taxon>Lophotrochozoa</taxon>
        <taxon>Mollusca</taxon>
        <taxon>Bivalvia</taxon>
        <taxon>Autobranchia</taxon>
        <taxon>Pteriomorphia</taxon>
        <taxon>Mytilida</taxon>
        <taxon>Mytiloidea</taxon>
        <taxon>Mytilidae</taxon>
        <taxon>Mytilinae</taxon>
        <taxon>Mytilus</taxon>
    </lineage>
</organism>
<dbReference type="EMBL" id="CACVKT020003886">
    <property type="protein sequence ID" value="CAC5386617.1"/>
    <property type="molecule type" value="Genomic_DNA"/>
</dbReference>
<evidence type="ECO:0000313" key="6">
    <source>
        <dbReference type="Proteomes" id="UP000507470"/>
    </source>
</evidence>
<evidence type="ECO:0000313" key="5">
    <source>
        <dbReference type="EMBL" id="CAC5386617.1"/>
    </source>
</evidence>
<dbReference type="GO" id="GO:0045202">
    <property type="term" value="C:synapse"/>
    <property type="evidence" value="ECO:0007669"/>
    <property type="project" value="TreeGrafter"/>
</dbReference>
<dbReference type="Gene3D" id="2.60.120.40">
    <property type="match status" value="1"/>
</dbReference>
<dbReference type="PROSITE" id="PS50871">
    <property type="entry name" value="C1Q"/>
    <property type="match status" value="1"/>
</dbReference>
<dbReference type="PANTHER" id="PTHR22923:SF89">
    <property type="entry name" value="CEREBELLIN 18"/>
    <property type="match status" value="1"/>
</dbReference>
<reference evidence="5 6" key="1">
    <citation type="submission" date="2020-06" db="EMBL/GenBank/DDBJ databases">
        <authorList>
            <person name="Li R."/>
            <person name="Bekaert M."/>
        </authorList>
    </citation>
    <scope>NUCLEOTIDE SEQUENCE [LARGE SCALE GENOMIC DNA]</scope>
    <source>
        <strain evidence="6">wild</strain>
    </source>
</reference>
<comment type="subcellular location">
    <subcellularLocation>
        <location evidence="1">Secreted</location>
    </subcellularLocation>
</comment>
<dbReference type="SUPFAM" id="SSF49842">
    <property type="entry name" value="TNF-like"/>
    <property type="match status" value="1"/>
</dbReference>
<dbReference type="PRINTS" id="PR00007">
    <property type="entry name" value="COMPLEMNTC1Q"/>
</dbReference>
<dbReference type="PANTHER" id="PTHR22923">
    <property type="entry name" value="CEREBELLIN-RELATED"/>
    <property type="match status" value="1"/>
</dbReference>
<dbReference type="GO" id="GO:0005576">
    <property type="term" value="C:extracellular region"/>
    <property type="evidence" value="ECO:0007669"/>
    <property type="project" value="UniProtKB-SubCell"/>
</dbReference>
<feature type="domain" description="C1q" evidence="4">
    <location>
        <begin position="40"/>
        <end position="163"/>
    </location>
</feature>
<dbReference type="SMART" id="SM00110">
    <property type="entry name" value="C1Q"/>
    <property type="match status" value="1"/>
</dbReference>
<keyword evidence="3" id="KW-0732">Signal</keyword>
<keyword evidence="6" id="KW-1185">Reference proteome</keyword>
<protein>
    <recommendedName>
        <fullName evidence="4">C1q domain-containing protein</fullName>
    </recommendedName>
</protein>
<evidence type="ECO:0000256" key="1">
    <source>
        <dbReference type="ARBA" id="ARBA00004613"/>
    </source>
</evidence>
<sequence>MKLLNMEKKINKEEVISNTVERELLLQKVEKLVKQAVILNTAGSVAFTASLSEFYVVDSNEIIKFDKVWMNIGDGYDPESGVFTAPETGLYMVSSTMRMDNGLKCCLSKNDIKKVGLHGTGTLNTMMMLQNGDRIYIKNYGDGYHARLFGYHLSMFSAFLIKS</sequence>
<evidence type="ECO:0000256" key="2">
    <source>
        <dbReference type="ARBA" id="ARBA00022525"/>
    </source>
</evidence>
<keyword evidence="2" id="KW-0964">Secreted</keyword>
<gene>
    <name evidence="5" type="ORF">MCOR_22028</name>
</gene>
<name>A0A6J8BWB5_MYTCO</name>
<accession>A0A6J8BWB5</accession>
<proteinExistence type="predicted"/>
<dbReference type="InterPro" id="IPR008983">
    <property type="entry name" value="Tumour_necrosis_fac-like_dom"/>
</dbReference>
<dbReference type="Proteomes" id="UP000507470">
    <property type="component" value="Unassembled WGS sequence"/>
</dbReference>
<evidence type="ECO:0000256" key="3">
    <source>
        <dbReference type="ARBA" id="ARBA00022729"/>
    </source>
</evidence>
<evidence type="ECO:0000259" key="4">
    <source>
        <dbReference type="PROSITE" id="PS50871"/>
    </source>
</evidence>
<dbReference type="AlphaFoldDB" id="A0A6J8BWB5"/>
<dbReference type="Pfam" id="PF00386">
    <property type="entry name" value="C1q"/>
    <property type="match status" value="1"/>
</dbReference>
<dbReference type="GO" id="GO:0099558">
    <property type="term" value="P:maintenance of synapse structure"/>
    <property type="evidence" value="ECO:0007669"/>
    <property type="project" value="TreeGrafter"/>
</dbReference>
<dbReference type="OrthoDB" id="6154955at2759"/>